<accession>A0A220UTY6</accession>
<proteinExistence type="predicted"/>
<dbReference type="RefSeq" id="WP_089069043.1">
    <property type="nucleotide sequence ID" value="NZ_CP022360.1"/>
</dbReference>
<keyword evidence="1" id="KW-0614">Plasmid</keyword>
<geneLocation type="plasmid" evidence="2">
    <name>pshe-2</name>
</geneLocation>
<dbReference type="Pfam" id="PF05016">
    <property type="entry name" value="ParE_toxin"/>
    <property type="match status" value="1"/>
</dbReference>
<reference evidence="1 2" key="1">
    <citation type="submission" date="2017-07" db="EMBL/GenBank/DDBJ databases">
        <title>Phenotypical and genomic characterization of a clinical isolate of Shewanella bicestrii sp. nov. producing an extended-spectrum beta-lactamase and a new oxacillinase variant.</title>
        <authorList>
            <person name="Jousset A.B."/>
            <person name="Bonnin R.A."/>
            <person name="Girlich D."/>
            <person name="Dabos L."/>
            <person name="Potron A."/>
            <person name="Dortet L."/>
            <person name="Glaser P."/>
            <person name="Naas T."/>
        </authorList>
    </citation>
    <scope>NUCLEOTIDE SEQUENCE [LARGE SCALE GENOMIC DNA]</scope>
    <source>
        <strain evidence="1 2">JAB-1</strain>
        <plasmid evidence="2">pshe-2</plasmid>
    </source>
</reference>
<evidence type="ECO:0000313" key="1">
    <source>
        <dbReference type="EMBL" id="ASK71599.1"/>
    </source>
</evidence>
<name>A0A220UTY6_9GAMM</name>
<dbReference type="InterPro" id="IPR007712">
    <property type="entry name" value="RelE/ParE_toxin"/>
</dbReference>
<dbReference type="Proteomes" id="UP000198367">
    <property type="component" value="Plasmid pSHE-2"/>
</dbReference>
<dbReference type="KEGG" id="sbj:CF168_22225"/>
<keyword evidence="2" id="KW-1185">Reference proteome</keyword>
<evidence type="ECO:0000313" key="2">
    <source>
        <dbReference type="Proteomes" id="UP000198367"/>
    </source>
</evidence>
<sequence length="115" mass="13218">MSVVKLEYTKTFEDTVDSAISHYSQWNDEISIIERIEAVIDAFESSVTQNPLSHALCQELVELGVTQVRHAIKEDFRILYEVSYVNGEALITVLLFLSQRQSIQNQLINHCLVYK</sequence>
<dbReference type="EMBL" id="CP022360">
    <property type="protein sequence ID" value="ASK71599.1"/>
    <property type="molecule type" value="Genomic_DNA"/>
</dbReference>
<protein>
    <submittedName>
        <fullName evidence="1">Plasmid stabilization protein</fullName>
    </submittedName>
</protein>
<organism evidence="1 2">
    <name type="scientific">Shewanella bicestrii</name>
    <dbReference type="NCBI Taxonomy" id="2018305"/>
    <lineage>
        <taxon>Bacteria</taxon>
        <taxon>Pseudomonadati</taxon>
        <taxon>Pseudomonadota</taxon>
        <taxon>Gammaproteobacteria</taxon>
        <taxon>Alteromonadales</taxon>
        <taxon>Shewanellaceae</taxon>
        <taxon>Shewanella</taxon>
    </lineage>
</organism>
<dbReference type="AlphaFoldDB" id="A0A220UTY6"/>
<gene>
    <name evidence="1" type="ORF">CF168_22225</name>
</gene>